<sequence length="127" mass="15107">MAVRFDVLQFGDIFSIQVNGNEAIGLTEEEIIFLHDKYRQAYKKPCMDDLMDKIEGLEGLLKLKDWEINELEEKYENLVSWALRAKQENEELTQDNKELVTKFNFLKEALNDWKEICKELKGVRYDR</sequence>
<proteinExistence type="predicted"/>
<accession>A0AAU8B4I6</accession>
<evidence type="ECO:0000313" key="2">
    <source>
        <dbReference type="EMBL" id="XCD06744.1"/>
    </source>
</evidence>
<protein>
    <submittedName>
        <fullName evidence="2">Uncharacterized protein</fullName>
    </submittedName>
</protein>
<reference evidence="2" key="1">
    <citation type="submission" date="2024-03" db="EMBL/GenBank/DDBJ databases">
        <title>Diverse circular DNA viruses in blood, oral, and fecal samples of captive lemurs.</title>
        <authorList>
            <person name="Paietta E.N."/>
            <person name="Kraberger S."/>
            <person name="Lund M.C."/>
            <person name="Custer J.M."/>
            <person name="Vargas K.M."/>
            <person name="Ehmke E.E."/>
            <person name="Yoder A.D."/>
            <person name="Varsani A."/>
        </authorList>
    </citation>
    <scope>NUCLEOTIDE SEQUENCE</scope>
    <source>
        <strain evidence="2">Duke_26_2</strain>
    </source>
</reference>
<evidence type="ECO:0000256" key="1">
    <source>
        <dbReference type="SAM" id="Coils"/>
    </source>
</evidence>
<name>A0AAU8B4I6_9CAUD</name>
<feature type="coiled-coil region" evidence="1">
    <location>
        <begin position="54"/>
        <end position="109"/>
    </location>
</feature>
<keyword evidence="1" id="KW-0175">Coiled coil</keyword>
<organism evidence="2">
    <name type="scientific">Dulem virus 30</name>
    <dbReference type="NCBI Taxonomy" id="3145748"/>
    <lineage>
        <taxon>Viruses</taxon>
        <taxon>Duplodnaviria</taxon>
        <taxon>Heunggongvirae</taxon>
        <taxon>Uroviricota</taxon>
        <taxon>Caudoviricetes</taxon>
    </lineage>
</organism>
<dbReference type="EMBL" id="PP511706">
    <property type="protein sequence ID" value="XCD06744.1"/>
    <property type="molecule type" value="Genomic_DNA"/>
</dbReference>